<comment type="caution">
    <text evidence="2">The sequence shown here is derived from an EMBL/GenBank/DDBJ whole genome shotgun (WGS) entry which is preliminary data.</text>
</comment>
<reference evidence="2 3" key="1">
    <citation type="submission" date="2021-11" db="EMBL/GenBank/DDBJ databases">
        <authorList>
            <person name="Islam A."/>
            <person name="Islam S."/>
            <person name="Flora M.S."/>
            <person name="Rahman M."/>
            <person name="Ziaur R.M."/>
            <person name="Epstein J.H."/>
            <person name="Hassan M."/>
            <person name="Klassen M."/>
            <person name="Woodard K."/>
            <person name="Webb A."/>
            <person name="Webby R.J."/>
            <person name="El Zowalaty M.E."/>
        </authorList>
    </citation>
    <scope>NUCLEOTIDE SEQUENCE [LARGE SCALE GENOMIC DNA]</scope>
    <source>
        <strain evidence="2">Pbs1</strain>
    </source>
</reference>
<keyword evidence="3" id="KW-1185">Reference proteome</keyword>
<feature type="region of interest" description="Disordered" evidence="1">
    <location>
        <begin position="125"/>
        <end position="165"/>
    </location>
</feature>
<gene>
    <name evidence="2" type="ORF">PBS001_LOCUS1074</name>
</gene>
<feature type="compositionally biased region" description="Low complexity" evidence="1">
    <location>
        <begin position="125"/>
        <end position="134"/>
    </location>
</feature>
<name>A0ABN8CN51_9STRA</name>
<evidence type="ECO:0000256" key="1">
    <source>
        <dbReference type="SAM" id="MobiDB-lite"/>
    </source>
</evidence>
<evidence type="ECO:0000313" key="3">
    <source>
        <dbReference type="Proteomes" id="UP001158986"/>
    </source>
</evidence>
<feature type="region of interest" description="Disordered" evidence="1">
    <location>
        <begin position="1"/>
        <end position="42"/>
    </location>
</feature>
<organism evidence="2 3">
    <name type="scientific">Peronospora belbahrii</name>
    <dbReference type="NCBI Taxonomy" id="622444"/>
    <lineage>
        <taxon>Eukaryota</taxon>
        <taxon>Sar</taxon>
        <taxon>Stramenopiles</taxon>
        <taxon>Oomycota</taxon>
        <taxon>Peronosporomycetes</taxon>
        <taxon>Peronosporales</taxon>
        <taxon>Peronosporaceae</taxon>
        <taxon>Peronospora</taxon>
    </lineage>
</organism>
<accession>A0ABN8CN51</accession>
<evidence type="ECO:0000313" key="2">
    <source>
        <dbReference type="EMBL" id="CAH0514315.1"/>
    </source>
</evidence>
<protein>
    <submittedName>
        <fullName evidence="2">Uncharacterized protein</fullName>
    </submittedName>
</protein>
<feature type="compositionally biased region" description="Basic and acidic residues" evidence="1">
    <location>
        <begin position="19"/>
        <end position="42"/>
    </location>
</feature>
<feature type="compositionally biased region" description="Basic and acidic residues" evidence="1">
    <location>
        <begin position="144"/>
        <end position="155"/>
    </location>
</feature>
<sequence length="165" mass="18727">MAPEKINQAHELPVKRLTKKEQEKQRKRALMQEKIQHDKEVKSTARRLSLTVQVSTGDRTTNDKMAVRTGPAARELQWAKHHRLFNVRDAKRGFNFKLRKGLRDLRIGSYGIVRRGEPVCVSETTTAASSQSASPVYLSQDTSEPARWEGKELVRGKQASQSCDT</sequence>
<dbReference type="Proteomes" id="UP001158986">
    <property type="component" value="Unassembled WGS sequence"/>
</dbReference>
<dbReference type="EMBL" id="CAKLCB010000065">
    <property type="protein sequence ID" value="CAH0514315.1"/>
    <property type="molecule type" value="Genomic_DNA"/>
</dbReference>
<proteinExistence type="predicted"/>